<evidence type="ECO:0000259" key="1">
    <source>
        <dbReference type="PROSITE" id="PS51857"/>
    </source>
</evidence>
<dbReference type="PROSITE" id="PS51857">
    <property type="entry name" value="CSD_2"/>
    <property type="match status" value="1"/>
</dbReference>
<protein>
    <submittedName>
        <fullName evidence="2">Cold shock protein, CspA family</fullName>
    </submittedName>
</protein>
<dbReference type="RefSeq" id="WP_208916000.1">
    <property type="nucleotide sequence ID" value="NZ_LT840184.1"/>
</dbReference>
<dbReference type="Proteomes" id="UP000192940">
    <property type="component" value="Chromosome I"/>
</dbReference>
<proteinExistence type="predicted"/>
<dbReference type="STRING" id="1313296.SAMN05661091_5380"/>
<dbReference type="AlphaFoldDB" id="A0A1X7HR31"/>
<dbReference type="GO" id="GO:0003676">
    <property type="term" value="F:nucleic acid binding"/>
    <property type="evidence" value="ECO:0007669"/>
    <property type="project" value="InterPro"/>
</dbReference>
<gene>
    <name evidence="2" type="ORF">SAMN05661091_5380</name>
</gene>
<dbReference type="InterPro" id="IPR012340">
    <property type="entry name" value="NA-bd_OB-fold"/>
</dbReference>
<dbReference type="SMART" id="SM00357">
    <property type="entry name" value="CSP"/>
    <property type="match status" value="1"/>
</dbReference>
<sequence length="108" mass="12188">MFIDSKTWNGLGAEEMAEVYSLIGSSIRKSSTKKVRPETRVNRLTGTVVMYRDHRGFGFIKQDQGRDLFFHIRDSTDPGLTHLAQGERVSYELGEKDGRQAAIKIALV</sequence>
<organism evidence="2 3">
    <name type="scientific">Paenibacillus uliginis N3/975</name>
    <dbReference type="NCBI Taxonomy" id="1313296"/>
    <lineage>
        <taxon>Bacteria</taxon>
        <taxon>Bacillati</taxon>
        <taxon>Bacillota</taxon>
        <taxon>Bacilli</taxon>
        <taxon>Bacillales</taxon>
        <taxon>Paenibacillaceae</taxon>
        <taxon>Paenibacillus</taxon>
    </lineage>
</organism>
<keyword evidence="3" id="KW-1185">Reference proteome</keyword>
<dbReference type="InterPro" id="IPR002059">
    <property type="entry name" value="CSP_DNA-bd"/>
</dbReference>
<reference evidence="2 3" key="1">
    <citation type="submission" date="2017-04" db="EMBL/GenBank/DDBJ databases">
        <authorList>
            <person name="Afonso C.L."/>
            <person name="Miller P.J."/>
            <person name="Scott M.A."/>
            <person name="Spackman E."/>
            <person name="Goraichik I."/>
            <person name="Dimitrov K.M."/>
            <person name="Suarez D.L."/>
            <person name="Swayne D.E."/>
        </authorList>
    </citation>
    <scope>NUCLEOTIDE SEQUENCE [LARGE SCALE GENOMIC DNA]</scope>
    <source>
        <strain evidence="2 3">N3/975</strain>
    </source>
</reference>
<dbReference type="InterPro" id="IPR011129">
    <property type="entry name" value="CSD"/>
</dbReference>
<dbReference type="SUPFAM" id="SSF50249">
    <property type="entry name" value="Nucleic acid-binding proteins"/>
    <property type="match status" value="1"/>
</dbReference>
<evidence type="ECO:0000313" key="2">
    <source>
        <dbReference type="EMBL" id="SMF91220.1"/>
    </source>
</evidence>
<dbReference type="Gene3D" id="2.40.50.140">
    <property type="entry name" value="Nucleic acid-binding proteins"/>
    <property type="match status" value="1"/>
</dbReference>
<dbReference type="Pfam" id="PF00313">
    <property type="entry name" value="CSD"/>
    <property type="match status" value="1"/>
</dbReference>
<feature type="domain" description="CSD" evidence="1">
    <location>
        <begin position="43"/>
        <end position="107"/>
    </location>
</feature>
<name>A0A1X7HR31_9BACL</name>
<dbReference type="EMBL" id="LT840184">
    <property type="protein sequence ID" value="SMF91220.1"/>
    <property type="molecule type" value="Genomic_DNA"/>
</dbReference>
<evidence type="ECO:0000313" key="3">
    <source>
        <dbReference type="Proteomes" id="UP000192940"/>
    </source>
</evidence>
<accession>A0A1X7HR31</accession>